<dbReference type="EMBL" id="CP146992">
    <property type="protein sequence ID" value="WXA41867.1"/>
    <property type="molecule type" value="Genomic_DNA"/>
</dbReference>
<keyword evidence="5" id="KW-1185">Reference proteome</keyword>
<evidence type="ECO:0000313" key="4">
    <source>
        <dbReference type="Proteomes" id="UP000186950"/>
    </source>
</evidence>
<feature type="transmembrane region" description="Helical" evidence="1">
    <location>
        <begin position="46"/>
        <end position="67"/>
    </location>
</feature>
<accession>A0A1U7MA07</accession>
<reference evidence="2 5" key="1">
    <citation type="submission" date="2016-01" db="EMBL/GenBank/DDBJ databases">
        <authorList>
            <person name="Brown R."/>
        </authorList>
    </citation>
    <scope>NUCLEOTIDE SEQUENCE [LARGE SCALE GENOMIC DNA]</scope>
    <source>
        <strain evidence="2">Sporomusa sphaeroides DSM 2875</strain>
    </source>
</reference>
<gene>
    <name evidence="3" type="ORF">SPSPH_046790</name>
    <name evidence="2" type="ORF">SSPH_04259</name>
</gene>
<evidence type="ECO:0000313" key="2">
    <source>
        <dbReference type="EMBL" id="CVK21567.1"/>
    </source>
</evidence>
<keyword evidence="3" id="KW-0614">Plasmid</keyword>
<name>A0A1U7MA07_9FIRM</name>
<dbReference type="KEGG" id="ssph:SPSPH_046790"/>
<keyword evidence="1" id="KW-0472">Membrane</keyword>
<evidence type="ECO:0000313" key="3">
    <source>
        <dbReference type="EMBL" id="WXA41867.1"/>
    </source>
</evidence>
<dbReference type="AlphaFoldDB" id="A0A1U7MA07"/>
<dbReference type="Proteomes" id="UP000186950">
    <property type="component" value="Plasmid pSSP59"/>
</dbReference>
<evidence type="ECO:0000313" key="5">
    <source>
        <dbReference type="Proteomes" id="UP000245702"/>
    </source>
</evidence>
<sequence>MTNALAQVLLGSYILASIIGLLYIGVDNYIYKINSLLMNNLPMLDSFALISYLSIGLLLCILAFVPIRRGK</sequence>
<organism evidence="3 4">
    <name type="scientific">Sporomusa sphaeroides DSM 2875</name>
    <dbReference type="NCBI Taxonomy" id="1337886"/>
    <lineage>
        <taxon>Bacteria</taxon>
        <taxon>Bacillati</taxon>
        <taxon>Bacillota</taxon>
        <taxon>Negativicutes</taxon>
        <taxon>Selenomonadales</taxon>
        <taxon>Sporomusaceae</taxon>
        <taxon>Sporomusa</taxon>
    </lineage>
</organism>
<protein>
    <submittedName>
        <fullName evidence="3">Uncharacterized protein</fullName>
    </submittedName>
</protein>
<geneLocation type="plasmid" evidence="3 4">
    <name>pSSP59</name>
</geneLocation>
<dbReference type="EMBL" id="FCOW01000038">
    <property type="protein sequence ID" value="CVK21567.1"/>
    <property type="molecule type" value="Genomic_DNA"/>
</dbReference>
<reference evidence="3" key="2">
    <citation type="submission" date="2024-03" db="EMBL/GenBank/DDBJ databases">
        <title>Complete genome sequence of Sporomusa sphaeroides DSM 2875T isolated from mud of the Leine river and Sporomusa ovata DSM 2662T isolated from sugar beet leaf silage.</title>
        <authorList>
            <person name="Boeer T."/>
            <person name="Lueschen A."/>
            <person name="Daniel R."/>
            <person name="Poehlein A."/>
        </authorList>
    </citation>
    <scope>NUCLEOTIDE SEQUENCE</scope>
    <source>
        <strain evidence="3">DSM 2875</strain>
        <plasmid evidence="3">pSSP59</plasmid>
    </source>
</reference>
<feature type="transmembrane region" description="Helical" evidence="1">
    <location>
        <begin position="7"/>
        <end position="26"/>
    </location>
</feature>
<dbReference type="Proteomes" id="UP000245702">
    <property type="component" value="Unassembled WGS sequence"/>
</dbReference>
<dbReference type="RefSeq" id="WP_075758152.1">
    <property type="nucleotide sequence ID" value="NZ_CP146992.1"/>
</dbReference>
<evidence type="ECO:0000256" key="1">
    <source>
        <dbReference type="SAM" id="Phobius"/>
    </source>
</evidence>
<keyword evidence="1" id="KW-1133">Transmembrane helix</keyword>
<keyword evidence="1" id="KW-0812">Transmembrane</keyword>
<proteinExistence type="predicted"/>